<feature type="region of interest" description="Disordered" evidence="1">
    <location>
        <begin position="511"/>
        <end position="536"/>
    </location>
</feature>
<feature type="region of interest" description="Disordered" evidence="1">
    <location>
        <begin position="550"/>
        <end position="626"/>
    </location>
</feature>
<feature type="region of interest" description="Disordered" evidence="1">
    <location>
        <begin position="159"/>
        <end position="337"/>
    </location>
</feature>
<feature type="compositionally biased region" description="Low complexity" evidence="1">
    <location>
        <begin position="468"/>
        <end position="481"/>
    </location>
</feature>
<feature type="region of interest" description="Disordered" evidence="1">
    <location>
        <begin position="406"/>
        <end position="434"/>
    </location>
</feature>
<name>A0A6A6P7Q8_9PEZI</name>
<feature type="region of interest" description="Disordered" evidence="1">
    <location>
        <begin position="458"/>
        <end position="494"/>
    </location>
</feature>
<dbReference type="InterPro" id="IPR032710">
    <property type="entry name" value="NTF2-like_dom_sf"/>
</dbReference>
<gene>
    <name evidence="2" type="ORF">BDY21DRAFT_316858</name>
</gene>
<dbReference type="EMBL" id="MU001674">
    <property type="protein sequence ID" value="KAF2460031.1"/>
    <property type="molecule type" value="Genomic_DNA"/>
</dbReference>
<proteinExistence type="predicted"/>
<feature type="compositionally biased region" description="Basic and acidic residues" evidence="1">
    <location>
        <begin position="308"/>
        <end position="328"/>
    </location>
</feature>
<keyword evidence="3" id="KW-1185">Reference proteome</keyword>
<dbReference type="OrthoDB" id="1162399at2759"/>
<evidence type="ECO:0000313" key="3">
    <source>
        <dbReference type="Proteomes" id="UP000799766"/>
    </source>
</evidence>
<dbReference type="AlphaFoldDB" id="A0A6A6P7Q8"/>
<organism evidence="2 3">
    <name type="scientific">Lineolata rhizophorae</name>
    <dbReference type="NCBI Taxonomy" id="578093"/>
    <lineage>
        <taxon>Eukaryota</taxon>
        <taxon>Fungi</taxon>
        <taxon>Dikarya</taxon>
        <taxon>Ascomycota</taxon>
        <taxon>Pezizomycotina</taxon>
        <taxon>Dothideomycetes</taxon>
        <taxon>Dothideomycetes incertae sedis</taxon>
        <taxon>Lineolatales</taxon>
        <taxon>Lineolataceae</taxon>
        <taxon>Lineolata</taxon>
    </lineage>
</organism>
<feature type="compositionally biased region" description="Basic and acidic residues" evidence="1">
    <location>
        <begin position="406"/>
        <end position="415"/>
    </location>
</feature>
<accession>A0A6A6P7Q8</accession>
<dbReference type="SUPFAM" id="SSF54427">
    <property type="entry name" value="NTF2-like"/>
    <property type="match status" value="1"/>
</dbReference>
<evidence type="ECO:0000256" key="1">
    <source>
        <dbReference type="SAM" id="MobiDB-lite"/>
    </source>
</evidence>
<reference evidence="2" key="1">
    <citation type="journal article" date="2020" name="Stud. Mycol.">
        <title>101 Dothideomycetes genomes: a test case for predicting lifestyles and emergence of pathogens.</title>
        <authorList>
            <person name="Haridas S."/>
            <person name="Albert R."/>
            <person name="Binder M."/>
            <person name="Bloem J."/>
            <person name="Labutti K."/>
            <person name="Salamov A."/>
            <person name="Andreopoulos B."/>
            <person name="Baker S."/>
            <person name="Barry K."/>
            <person name="Bills G."/>
            <person name="Bluhm B."/>
            <person name="Cannon C."/>
            <person name="Castanera R."/>
            <person name="Culley D."/>
            <person name="Daum C."/>
            <person name="Ezra D."/>
            <person name="Gonzalez J."/>
            <person name="Henrissat B."/>
            <person name="Kuo A."/>
            <person name="Liang C."/>
            <person name="Lipzen A."/>
            <person name="Lutzoni F."/>
            <person name="Magnuson J."/>
            <person name="Mondo S."/>
            <person name="Nolan M."/>
            <person name="Ohm R."/>
            <person name="Pangilinan J."/>
            <person name="Park H.-J."/>
            <person name="Ramirez L."/>
            <person name="Alfaro M."/>
            <person name="Sun H."/>
            <person name="Tritt A."/>
            <person name="Yoshinaga Y."/>
            <person name="Zwiers L.-H."/>
            <person name="Turgeon B."/>
            <person name="Goodwin S."/>
            <person name="Spatafora J."/>
            <person name="Crous P."/>
            <person name="Grigoriev I."/>
        </authorList>
    </citation>
    <scope>NUCLEOTIDE SEQUENCE</scope>
    <source>
        <strain evidence="2">ATCC 16933</strain>
    </source>
</reference>
<feature type="compositionally biased region" description="Low complexity" evidence="1">
    <location>
        <begin position="185"/>
        <end position="198"/>
    </location>
</feature>
<sequence>MALAAKYRQFLANPTSADLADAATINYIPTLTTIHEPAAIVKHLSAQAKVLTKKTEKVISAIESANGLCVDVETVIEFRTSGGAYLPGLDDNFLSDRVVTLPVVHIVQFDPDHKIAHIRLYWDQGSLLKQVDVIGARARNWPIRDGRDQLRLISSHASTAPADAAAAPPPSSAPSSRPGTGRPHSSSTTSTGTNTTSATRDRHATLSLFETRDDDAEARTPRGRAGSSVSSVAPRASARPPPRDYSELFAGGDDDNDANFGDVASPSASGSKMTSPERGRHNGSYVPGKTGAGKHFVPNRLFDDDEETSKSPERAFKTNPKKYDHFEFGEGEDTPRLPAPAELQRQAIKASKHTSQWDFEDFTTPDKPPMRVRSQDVRHFGWSDDELPHNQDQGSPVRRPVVHHPRPDATTHFDFVDDGGSATPANHGRLSANPAVGFKGRMHNAGLQLYKDHVIGEQEDSDSDADAAKAAAAGAGAGPDAVRPPKKPLHSLSANVDNAHRRKDFGHQFEMTDASPGRAAGGEGAAGAAGAENGRRARKALEASWHMYDESPERGAGSGAAGDRKENIKVGGNGMGGRKDTVRSWGFGDEDGGVEQGRESGAQGANGQSYGRKAQQHEGGKGFWDF</sequence>
<dbReference type="Gene3D" id="3.10.450.50">
    <property type="match status" value="1"/>
</dbReference>
<feature type="region of interest" description="Disordered" evidence="1">
    <location>
        <begin position="350"/>
        <end position="371"/>
    </location>
</feature>
<feature type="compositionally biased region" description="Low complexity" evidence="1">
    <location>
        <begin position="223"/>
        <end position="238"/>
    </location>
</feature>
<dbReference type="Proteomes" id="UP000799766">
    <property type="component" value="Unassembled WGS sequence"/>
</dbReference>
<evidence type="ECO:0000313" key="2">
    <source>
        <dbReference type="EMBL" id="KAF2460031.1"/>
    </source>
</evidence>
<protein>
    <submittedName>
        <fullName evidence="2">Uncharacterized protein</fullName>
    </submittedName>
</protein>